<name>A0A4Q1KIH3_9SPHN</name>
<feature type="signal peptide" evidence="1">
    <location>
        <begin position="1"/>
        <end position="23"/>
    </location>
</feature>
<protein>
    <submittedName>
        <fullName evidence="3">DUF4136 domain-containing protein</fullName>
    </submittedName>
</protein>
<dbReference type="Proteomes" id="UP000290958">
    <property type="component" value="Unassembled WGS sequence"/>
</dbReference>
<dbReference type="AlphaFoldDB" id="A0A4Q1KIH3"/>
<evidence type="ECO:0000313" key="4">
    <source>
        <dbReference type="Proteomes" id="UP000290958"/>
    </source>
</evidence>
<gene>
    <name evidence="3" type="ORF">EQG66_06360</name>
</gene>
<organism evidence="3 4">
    <name type="scientific">Sphingobium fluviale</name>
    <dbReference type="NCBI Taxonomy" id="2506423"/>
    <lineage>
        <taxon>Bacteria</taxon>
        <taxon>Pseudomonadati</taxon>
        <taxon>Pseudomonadota</taxon>
        <taxon>Alphaproteobacteria</taxon>
        <taxon>Sphingomonadales</taxon>
        <taxon>Sphingomonadaceae</taxon>
        <taxon>Sphingobium</taxon>
    </lineage>
</organism>
<dbReference type="InterPro" id="IPR025411">
    <property type="entry name" value="DUF4136"/>
</dbReference>
<keyword evidence="4" id="KW-1185">Reference proteome</keyword>
<sequence length="201" mass="20848">MAKHWVMGALLPAVALLGGCATAVSPVEVTRFHAPDPVARSGGFLIESMVPQASDSIEFRTYAAAVSQEMQRIGFTDEAGKQTLVPSEYVVRVDAQRSVQSPLVNRSPVSVGVGGSTGSYGSGVGLGIGIDLSGKPKNIVTTSLSVQIRKRADNSTIWEGRAMTQAKEGTPAAQPGLAAAKLASALYSDYPGKSGETITVK</sequence>
<dbReference type="PROSITE" id="PS51257">
    <property type="entry name" value="PROKAR_LIPOPROTEIN"/>
    <property type="match status" value="1"/>
</dbReference>
<feature type="domain" description="DUF4136" evidence="2">
    <location>
        <begin position="51"/>
        <end position="191"/>
    </location>
</feature>
<dbReference type="EMBL" id="SBKP01000004">
    <property type="protein sequence ID" value="RXR29608.1"/>
    <property type="molecule type" value="Genomic_DNA"/>
</dbReference>
<reference evidence="4" key="1">
    <citation type="submission" date="2019-01" db="EMBL/GenBank/DDBJ databases">
        <title>Cytophagaceae bacterium strain CAR-16.</title>
        <authorList>
            <person name="Chen W.-M."/>
        </authorList>
    </citation>
    <scope>NUCLEOTIDE SEQUENCE [LARGE SCALE GENOMIC DNA]</scope>
    <source>
        <strain evidence="4">CHR27</strain>
    </source>
</reference>
<keyword evidence="1" id="KW-0732">Signal</keyword>
<feature type="chain" id="PRO_5020418590" evidence="1">
    <location>
        <begin position="24"/>
        <end position="201"/>
    </location>
</feature>
<evidence type="ECO:0000259" key="2">
    <source>
        <dbReference type="Pfam" id="PF13590"/>
    </source>
</evidence>
<dbReference type="Pfam" id="PF13590">
    <property type="entry name" value="DUF4136"/>
    <property type="match status" value="1"/>
</dbReference>
<comment type="caution">
    <text evidence="3">The sequence shown here is derived from an EMBL/GenBank/DDBJ whole genome shotgun (WGS) entry which is preliminary data.</text>
</comment>
<proteinExistence type="predicted"/>
<evidence type="ECO:0000313" key="3">
    <source>
        <dbReference type="EMBL" id="RXR29608.1"/>
    </source>
</evidence>
<evidence type="ECO:0000256" key="1">
    <source>
        <dbReference type="SAM" id="SignalP"/>
    </source>
</evidence>
<accession>A0A4Q1KIH3</accession>
<dbReference type="OrthoDB" id="7428103at2"/>